<dbReference type="Gene3D" id="3.40.50.880">
    <property type="match status" value="1"/>
</dbReference>
<dbReference type="InterPro" id="IPR002818">
    <property type="entry name" value="DJ-1/PfpI"/>
</dbReference>
<comment type="caution">
    <text evidence="2">The sequence shown here is derived from an EMBL/GenBank/DDBJ whole genome shotgun (WGS) entry which is preliminary data.</text>
</comment>
<dbReference type="CDD" id="cd03135">
    <property type="entry name" value="GATase1_DJ-1"/>
    <property type="match status" value="1"/>
</dbReference>
<dbReference type="AlphaFoldDB" id="A0A1G2R8Z6"/>
<evidence type="ECO:0000259" key="1">
    <source>
        <dbReference type="Pfam" id="PF01965"/>
    </source>
</evidence>
<evidence type="ECO:0000313" key="2">
    <source>
        <dbReference type="EMBL" id="OHA68581.1"/>
    </source>
</evidence>
<name>A0A1G2R8Z6_9BACT</name>
<protein>
    <recommendedName>
        <fullName evidence="1">DJ-1/PfpI domain-containing protein</fullName>
    </recommendedName>
</protein>
<dbReference type="SUPFAM" id="SSF52317">
    <property type="entry name" value="Class I glutamine amidotransferase-like"/>
    <property type="match status" value="1"/>
</dbReference>
<dbReference type="InterPro" id="IPR029062">
    <property type="entry name" value="Class_I_gatase-like"/>
</dbReference>
<evidence type="ECO:0000313" key="3">
    <source>
        <dbReference type="Proteomes" id="UP000179258"/>
    </source>
</evidence>
<sequence length="174" mass="18627">MKIALIIAFRNFRDEEYFIPKEVFERAGASVITFSTAIGTAVGVHGGEVPAQLTVEELKVADYDAVIFVGGAGAKKLMENEDALRVARETAASEKILAAICIAPTILARAGVLFGKKATVWSSSMDRSAIKILQEEGVLYREGPIVVDGKIITANGPEVAREFARKMLALLTSG</sequence>
<dbReference type="Pfam" id="PF01965">
    <property type="entry name" value="DJ-1_PfpI"/>
    <property type="match status" value="1"/>
</dbReference>
<accession>A0A1G2R8Z6</accession>
<gene>
    <name evidence="2" type="ORF">A3D59_00030</name>
</gene>
<proteinExistence type="predicted"/>
<dbReference type="GO" id="GO:0005737">
    <property type="term" value="C:cytoplasm"/>
    <property type="evidence" value="ECO:0007669"/>
    <property type="project" value="TreeGrafter"/>
</dbReference>
<dbReference type="PANTHER" id="PTHR48094">
    <property type="entry name" value="PROTEIN/NUCLEIC ACID DEGLYCASE DJ-1-RELATED"/>
    <property type="match status" value="1"/>
</dbReference>
<dbReference type="InterPro" id="IPR050325">
    <property type="entry name" value="Prot/Nucl_acid_deglycase"/>
</dbReference>
<dbReference type="EMBL" id="MHTX01000014">
    <property type="protein sequence ID" value="OHA68581.1"/>
    <property type="molecule type" value="Genomic_DNA"/>
</dbReference>
<organism evidence="2 3">
    <name type="scientific">Candidatus Wildermuthbacteria bacterium RIFCSPHIGHO2_02_FULL_47_17</name>
    <dbReference type="NCBI Taxonomy" id="1802452"/>
    <lineage>
        <taxon>Bacteria</taxon>
        <taxon>Candidatus Wildermuthiibacteriota</taxon>
    </lineage>
</organism>
<dbReference type="Proteomes" id="UP000179258">
    <property type="component" value="Unassembled WGS sequence"/>
</dbReference>
<feature type="domain" description="DJ-1/PfpI" evidence="1">
    <location>
        <begin position="2"/>
        <end position="169"/>
    </location>
</feature>
<reference evidence="2 3" key="1">
    <citation type="journal article" date="2016" name="Nat. Commun.">
        <title>Thousands of microbial genomes shed light on interconnected biogeochemical processes in an aquifer system.</title>
        <authorList>
            <person name="Anantharaman K."/>
            <person name="Brown C.T."/>
            <person name="Hug L.A."/>
            <person name="Sharon I."/>
            <person name="Castelle C.J."/>
            <person name="Probst A.J."/>
            <person name="Thomas B.C."/>
            <person name="Singh A."/>
            <person name="Wilkins M.J."/>
            <person name="Karaoz U."/>
            <person name="Brodie E.L."/>
            <person name="Williams K.H."/>
            <person name="Hubbard S.S."/>
            <person name="Banfield J.F."/>
        </authorList>
    </citation>
    <scope>NUCLEOTIDE SEQUENCE [LARGE SCALE GENOMIC DNA]</scope>
</reference>
<dbReference type="PANTHER" id="PTHR48094:SF12">
    <property type="entry name" value="PARKINSON DISEASE PROTEIN 7 HOMOLOG"/>
    <property type="match status" value="1"/>
</dbReference>